<name>A0A447U8M8_SALET</name>
<feature type="region of interest" description="Disordered" evidence="1">
    <location>
        <begin position="35"/>
        <end position="55"/>
    </location>
</feature>
<dbReference type="EMBL" id="LR134190">
    <property type="protein sequence ID" value="VEB62465.1"/>
    <property type="molecule type" value="Genomic_DNA"/>
</dbReference>
<evidence type="ECO:0000313" key="2">
    <source>
        <dbReference type="EMBL" id="VEB62465.1"/>
    </source>
</evidence>
<protein>
    <submittedName>
        <fullName evidence="2">Integral membrane protein AefA</fullName>
    </submittedName>
</protein>
<proteinExistence type="predicted"/>
<accession>A0A447U8M8</accession>
<evidence type="ECO:0000313" key="3">
    <source>
        <dbReference type="Proteomes" id="UP000269208"/>
    </source>
</evidence>
<sequence>MTMLQLYKRSQHFVFITISVLIILLSCQSLAFARGQTNGDLPSKADVQKPAGYAE</sequence>
<organism evidence="2 3">
    <name type="scientific">Salmonella enterica I</name>
    <dbReference type="NCBI Taxonomy" id="59201"/>
    <lineage>
        <taxon>Bacteria</taxon>
        <taxon>Pseudomonadati</taxon>
        <taxon>Pseudomonadota</taxon>
        <taxon>Gammaproteobacteria</taxon>
        <taxon>Enterobacterales</taxon>
        <taxon>Enterobacteriaceae</taxon>
        <taxon>Salmonella</taxon>
    </lineage>
</organism>
<reference evidence="2 3" key="1">
    <citation type="submission" date="2018-12" db="EMBL/GenBank/DDBJ databases">
        <authorList>
            <consortium name="Pathogen Informatics"/>
        </authorList>
    </citation>
    <scope>NUCLEOTIDE SEQUENCE [LARGE SCALE GENOMIC DNA]</scope>
    <source>
        <strain evidence="2 3">NCTC6754</strain>
    </source>
</reference>
<dbReference type="Proteomes" id="UP000269208">
    <property type="component" value="Chromosome"/>
</dbReference>
<evidence type="ECO:0000256" key="1">
    <source>
        <dbReference type="SAM" id="MobiDB-lite"/>
    </source>
</evidence>
<gene>
    <name evidence="2" type="primary">kefA_8</name>
    <name evidence="2" type="ORF">NCTC6754_07862</name>
</gene>
<dbReference type="AlphaFoldDB" id="A0A447U8M8"/>